<proteinExistence type="predicted"/>
<accession>A0A6S7GVH8</accession>
<dbReference type="PANTHER" id="PTHR47331">
    <property type="entry name" value="PHD-TYPE DOMAIN-CONTAINING PROTEIN"/>
    <property type="match status" value="1"/>
</dbReference>
<evidence type="ECO:0000256" key="1">
    <source>
        <dbReference type="SAM" id="MobiDB-lite"/>
    </source>
</evidence>
<dbReference type="EMBL" id="CACRXK020001336">
    <property type="protein sequence ID" value="CAB3988520.1"/>
    <property type="molecule type" value="Genomic_DNA"/>
</dbReference>
<feature type="region of interest" description="Disordered" evidence="1">
    <location>
        <begin position="56"/>
        <end position="77"/>
    </location>
</feature>
<gene>
    <name evidence="2" type="ORF">PACLA_8A031521</name>
</gene>
<organism evidence="2 3">
    <name type="scientific">Paramuricea clavata</name>
    <name type="common">Red gorgonian</name>
    <name type="synonym">Violescent sea-whip</name>
    <dbReference type="NCBI Taxonomy" id="317549"/>
    <lineage>
        <taxon>Eukaryota</taxon>
        <taxon>Metazoa</taxon>
        <taxon>Cnidaria</taxon>
        <taxon>Anthozoa</taxon>
        <taxon>Octocorallia</taxon>
        <taxon>Malacalcyonacea</taxon>
        <taxon>Plexauridae</taxon>
        <taxon>Paramuricea</taxon>
    </lineage>
</organism>
<dbReference type="OrthoDB" id="8037641at2759"/>
<sequence>MENHGNKEKPCVACEETHPIWQCLIFKAWSGDKKWEIAKRAGLCCRCLGDNHLGKDLPNPKPPIQDPPPAMEGDAGDKTTMETVDKHEGKSVALRIVPIILKNDKKRLLVNCFLHEGSDTTYVNEDVIEQLGLQEEKEPVTIQFANAQQVTFMSAIVEIGIESVDGKVDSVIVAKTS</sequence>
<reference evidence="2" key="1">
    <citation type="submission" date="2020-04" db="EMBL/GenBank/DDBJ databases">
        <authorList>
            <person name="Alioto T."/>
            <person name="Alioto T."/>
            <person name="Gomez Garrido J."/>
        </authorList>
    </citation>
    <scope>NUCLEOTIDE SEQUENCE</scope>
    <source>
        <strain evidence="2">A484AB</strain>
    </source>
</reference>
<dbReference type="AlphaFoldDB" id="A0A6S7GVH8"/>
<evidence type="ECO:0000313" key="3">
    <source>
        <dbReference type="Proteomes" id="UP001152795"/>
    </source>
</evidence>
<dbReference type="PANTHER" id="PTHR47331:SF1">
    <property type="entry name" value="GAG-LIKE PROTEIN"/>
    <property type="match status" value="1"/>
</dbReference>
<comment type="caution">
    <text evidence="2">The sequence shown here is derived from an EMBL/GenBank/DDBJ whole genome shotgun (WGS) entry which is preliminary data.</text>
</comment>
<protein>
    <submittedName>
        <fullName evidence="2">Uncharacterized protein</fullName>
    </submittedName>
</protein>
<dbReference type="Proteomes" id="UP001152795">
    <property type="component" value="Unassembled WGS sequence"/>
</dbReference>
<feature type="compositionally biased region" description="Pro residues" evidence="1">
    <location>
        <begin position="59"/>
        <end position="70"/>
    </location>
</feature>
<keyword evidence="3" id="KW-1185">Reference proteome</keyword>
<name>A0A6S7GVH8_PARCT</name>
<evidence type="ECO:0000313" key="2">
    <source>
        <dbReference type="EMBL" id="CAB3988520.1"/>
    </source>
</evidence>